<evidence type="ECO:0000313" key="3">
    <source>
        <dbReference type="Proteomes" id="UP000030669"/>
    </source>
</evidence>
<organism evidence="2 3">
    <name type="scientific">Gloeophyllum trabeum (strain ATCC 11539 / FP-39264 / Madison 617)</name>
    <name type="common">Brown rot fungus</name>
    <dbReference type="NCBI Taxonomy" id="670483"/>
    <lineage>
        <taxon>Eukaryota</taxon>
        <taxon>Fungi</taxon>
        <taxon>Dikarya</taxon>
        <taxon>Basidiomycota</taxon>
        <taxon>Agaricomycotina</taxon>
        <taxon>Agaricomycetes</taxon>
        <taxon>Gloeophyllales</taxon>
        <taxon>Gloeophyllaceae</taxon>
        <taxon>Gloeophyllum</taxon>
    </lineage>
</organism>
<keyword evidence="3" id="KW-1185">Reference proteome</keyword>
<sequence length="106" mass="11829">DNIRRVAIGYGSITMFNAYADEVFLSSKAKSKRFRATLQNCGVQFIDTPHKGEKDIADKVMITDMLAFAVENRPPATVILITGDSDFARAAYILRTKLYRVVLVTP</sequence>
<dbReference type="AlphaFoldDB" id="S7QIF7"/>
<dbReference type="OrthoDB" id="549353at2759"/>
<dbReference type="KEGG" id="gtr:GLOTRDRAFT_27044"/>
<feature type="non-terminal residue" evidence="2">
    <location>
        <position position="106"/>
    </location>
</feature>
<dbReference type="Pfam" id="PF01936">
    <property type="entry name" value="NYN"/>
    <property type="match status" value="1"/>
</dbReference>
<name>S7QIF7_GLOTA</name>
<dbReference type="PANTHER" id="PTHR14379">
    <property type="entry name" value="LIMKAIN B LKAP"/>
    <property type="match status" value="1"/>
</dbReference>
<accession>S7QIF7</accession>
<dbReference type="GO" id="GO:0005777">
    <property type="term" value="C:peroxisome"/>
    <property type="evidence" value="ECO:0007669"/>
    <property type="project" value="InterPro"/>
</dbReference>
<dbReference type="Gene3D" id="3.40.50.1010">
    <property type="entry name" value="5'-nuclease"/>
    <property type="match status" value="1"/>
</dbReference>
<dbReference type="Proteomes" id="UP000030669">
    <property type="component" value="Unassembled WGS sequence"/>
</dbReference>
<dbReference type="EMBL" id="KB469297">
    <property type="protein sequence ID" value="EPQ59007.1"/>
    <property type="molecule type" value="Genomic_DNA"/>
</dbReference>
<reference evidence="2 3" key="1">
    <citation type="journal article" date="2012" name="Science">
        <title>The Paleozoic origin of enzymatic lignin decomposition reconstructed from 31 fungal genomes.</title>
        <authorList>
            <person name="Floudas D."/>
            <person name="Binder M."/>
            <person name="Riley R."/>
            <person name="Barry K."/>
            <person name="Blanchette R.A."/>
            <person name="Henrissat B."/>
            <person name="Martinez A.T."/>
            <person name="Otillar R."/>
            <person name="Spatafora J.W."/>
            <person name="Yadav J.S."/>
            <person name="Aerts A."/>
            <person name="Benoit I."/>
            <person name="Boyd A."/>
            <person name="Carlson A."/>
            <person name="Copeland A."/>
            <person name="Coutinho P.M."/>
            <person name="de Vries R.P."/>
            <person name="Ferreira P."/>
            <person name="Findley K."/>
            <person name="Foster B."/>
            <person name="Gaskell J."/>
            <person name="Glotzer D."/>
            <person name="Gorecki P."/>
            <person name="Heitman J."/>
            <person name="Hesse C."/>
            <person name="Hori C."/>
            <person name="Igarashi K."/>
            <person name="Jurgens J.A."/>
            <person name="Kallen N."/>
            <person name="Kersten P."/>
            <person name="Kohler A."/>
            <person name="Kuees U."/>
            <person name="Kumar T.K.A."/>
            <person name="Kuo A."/>
            <person name="LaButti K."/>
            <person name="Larrondo L.F."/>
            <person name="Lindquist E."/>
            <person name="Ling A."/>
            <person name="Lombard V."/>
            <person name="Lucas S."/>
            <person name="Lundell T."/>
            <person name="Martin R."/>
            <person name="McLaughlin D.J."/>
            <person name="Morgenstern I."/>
            <person name="Morin E."/>
            <person name="Murat C."/>
            <person name="Nagy L.G."/>
            <person name="Nolan M."/>
            <person name="Ohm R.A."/>
            <person name="Patyshakuliyeva A."/>
            <person name="Rokas A."/>
            <person name="Ruiz-Duenas F.J."/>
            <person name="Sabat G."/>
            <person name="Salamov A."/>
            <person name="Samejima M."/>
            <person name="Schmutz J."/>
            <person name="Slot J.C."/>
            <person name="St John F."/>
            <person name="Stenlid J."/>
            <person name="Sun H."/>
            <person name="Sun S."/>
            <person name="Syed K."/>
            <person name="Tsang A."/>
            <person name="Wiebenga A."/>
            <person name="Young D."/>
            <person name="Pisabarro A."/>
            <person name="Eastwood D.C."/>
            <person name="Martin F."/>
            <person name="Cullen D."/>
            <person name="Grigoriev I.V."/>
            <person name="Hibbett D.S."/>
        </authorList>
    </citation>
    <scope>NUCLEOTIDE SEQUENCE [LARGE SCALE GENOMIC DNA]</scope>
    <source>
        <strain evidence="2 3">ATCC 11539</strain>
    </source>
</reference>
<dbReference type="CDD" id="cd10910">
    <property type="entry name" value="PIN_limkain_b1_N_like"/>
    <property type="match status" value="1"/>
</dbReference>
<feature type="non-terminal residue" evidence="2">
    <location>
        <position position="1"/>
    </location>
</feature>
<evidence type="ECO:0000259" key="1">
    <source>
        <dbReference type="Pfam" id="PF01936"/>
    </source>
</evidence>
<dbReference type="GO" id="GO:0010468">
    <property type="term" value="P:regulation of gene expression"/>
    <property type="evidence" value="ECO:0007669"/>
    <property type="project" value="InterPro"/>
</dbReference>
<dbReference type="RefSeq" id="XP_007861655.1">
    <property type="nucleotide sequence ID" value="XM_007863464.1"/>
</dbReference>
<dbReference type="InterPro" id="IPR021139">
    <property type="entry name" value="NYN"/>
</dbReference>
<dbReference type="GeneID" id="19305206"/>
<dbReference type="OMA" id="ATEPSYM"/>
<dbReference type="PANTHER" id="PTHR14379:SF3">
    <property type="entry name" value="MEIOSIS REGULATOR AND MRNA STABILITY FACTOR 1"/>
    <property type="match status" value="1"/>
</dbReference>
<dbReference type="GO" id="GO:0004540">
    <property type="term" value="F:RNA nuclease activity"/>
    <property type="evidence" value="ECO:0007669"/>
    <property type="project" value="InterPro"/>
</dbReference>
<gene>
    <name evidence="2" type="ORF">GLOTRDRAFT_27044</name>
</gene>
<evidence type="ECO:0000313" key="2">
    <source>
        <dbReference type="EMBL" id="EPQ59007.1"/>
    </source>
</evidence>
<dbReference type="GO" id="GO:1905762">
    <property type="term" value="F:CCR4-NOT complex binding"/>
    <property type="evidence" value="ECO:0007669"/>
    <property type="project" value="TreeGrafter"/>
</dbReference>
<proteinExistence type="predicted"/>
<feature type="domain" description="NYN" evidence="1">
    <location>
        <begin position="4"/>
        <end position="104"/>
    </location>
</feature>
<protein>
    <recommendedName>
        <fullName evidence="1">NYN domain-containing protein</fullName>
    </recommendedName>
</protein>
<dbReference type="InterPro" id="IPR024768">
    <property type="entry name" value="Marf1"/>
</dbReference>
<dbReference type="HOGENOM" id="CLU_2229477_0_0_1"/>